<evidence type="ECO:0000313" key="4">
    <source>
        <dbReference type="EMBL" id="GHP01860.1"/>
    </source>
</evidence>
<organism evidence="4 5">
    <name type="scientific">Pycnococcus provasolii</name>
    <dbReference type="NCBI Taxonomy" id="41880"/>
    <lineage>
        <taxon>Eukaryota</taxon>
        <taxon>Viridiplantae</taxon>
        <taxon>Chlorophyta</taxon>
        <taxon>Pseudoscourfieldiophyceae</taxon>
        <taxon>Pseudoscourfieldiales</taxon>
        <taxon>Pycnococcaceae</taxon>
        <taxon>Pycnococcus</taxon>
    </lineage>
</organism>
<proteinExistence type="predicted"/>
<gene>
    <name evidence="4" type="ORF">PPROV_000061700</name>
</gene>
<feature type="domain" description="DUF1995" evidence="3">
    <location>
        <begin position="176"/>
        <end position="401"/>
    </location>
</feature>
<evidence type="ECO:0000313" key="5">
    <source>
        <dbReference type="Proteomes" id="UP000660262"/>
    </source>
</evidence>
<dbReference type="Pfam" id="PF09353">
    <property type="entry name" value="DUF1995"/>
    <property type="match status" value="1"/>
</dbReference>
<feature type="compositionally biased region" description="Basic and acidic residues" evidence="2">
    <location>
        <begin position="178"/>
        <end position="188"/>
    </location>
</feature>
<dbReference type="PANTHER" id="PTHR35509:SF5">
    <property type="entry name" value="SAP DOMAIN-CONTAINING PROTEIN"/>
    <property type="match status" value="1"/>
</dbReference>
<comment type="caution">
    <text evidence="4">The sequence shown here is derived from an EMBL/GenBank/DDBJ whole genome shotgun (WGS) entry which is preliminary data.</text>
</comment>
<protein>
    <recommendedName>
        <fullName evidence="3">DUF1995 domain-containing protein</fullName>
    </recommendedName>
</protein>
<dbReference type="OrthoDB" id="567985at2759"/>
<feature type="compositionally biased region" description="Basic residues" evidence="2">
    <location>
        <begin position="810"/>
        <end position="819"/>
    </location>
</feature>
<name>A0A830H729_9CHLO</name>
<accession>A0A830H729</accession>
<sequence length="930" mass="100718">MISEIRDFVSSTLSGADRMKHSPPSRCACETSTITPSTRCAAAISSRFPMSRRYLMMRQIEAKPAALSGRVSRCVASRPAARDVEVDADAERSVRDSRLLAVGDNGTAPLSRGGGGGVGAASTTTSTEVVDDDDFDDDEEEDDDEFREEEDRARRRRAYDASPSTSAQASEVPQLPRTPREAVEQARESVQRALDDGVTRQTVQILLPVNQRRKDYSKTCLDEVNFNPDSALEEYRVAELMTGALLQGITWARDWTNKSPGAAASSEDDDEDEEADDEEEADEPQPPQQQQQQQQQSQSGPPRIYGRRIDDGGGLSDPVGLLNVVGGGASAVVFPTADTLGELRRLDEVYKTMGQPLLLVCPQWIMEGKLVSDFGFGPWRRRAERFLDKFALTYRLVERRVWPKDGKSGDDVGGPGLLMSSSSRSASSVVRILTTYPNTHTAYLVAGPGANSVGEAPKLLGTWKGAAPSTAEIDALANMARSSAATAAVANAAAMASVVTPVTTLGDKETIDSAVLGSMDEESIRGLSARAEACAATERVEQFLRTPSGRPFDEAEFAALSKAALRAALAAYGKPFSGKVEQLRERLRGAQWQAEARKLREENAALSRRVASLEKELEKKERASEKIKEGDEEMCADFLTLLGVGCEYNRFGRPRATAVQLRQGLAKVGAQDRVGSQDKRATLVATLLRCAAEGAYQLPSGQASAAVVQDAEVKDSGISATKARPIGSVIGVYPESPGPLVNPDAANGENSEKSTSTSLAMQLPNPLALDSPLAWAASDAAREEKMRGLSRKSKQSKGKMSDAEREKRRQAALRRKKMGLRLGPKPGTVYRCSLCGEKGHRRSYCQYKPMLDLTIEELRAQAGAEGVDLPDEHTHDDVRILSSVDASSMDVDDLDLESDLNPKSRPQKLSKEDYIKLIVSARNAKSEELS</sequence>
<feature type="compositionally biased region" description="Low complexity" evidence="2">
    <location>
        <begin position="288"/>
        <end position="304"/>
    </location>
</feature>
<reference evidence="4" key="1">
    <citation type="submission" date="2020-10" db="EMBL/GenBank/DDBJ databases">
        <title>Unveiling of a novel bifunctional photoreceptor, Dualchrome1, isolated from a cosmopolitan green alga.</title>
        <authorList>
            <person name="Suzuki S."/>
            <person name="Kawachi M."/>
        </authorList>
    </citation>
    <scope>NUCLEOTIDE SEQUENCE</scope>
    <source>
        <strain evidence="4">NIES 2893</strain>
    </source>
</reference>
<feature type="compositionally biased region" description="Basic residues" evidence="2">
    <location>
        <begin position="788"/>
        <end position="797"/>
    </location>
</feature>
<evidence type="ECO:0000256" key="1">
    <source>
        <dbReference type="SAM" id="Coils"/>
    </source>
</evidence>
<feature type="region of interest" description="Disordered" evidence="2">
    <location>
        <begin position="784"/>
        <end position="820"/>
    </location>
</feature>
<dbReference type="InterPro" id="IPR018962">
    <property type="entry name" value="DUF1995"/>
</dbReference>
<feature type="compositionally biased region" description="Basic and acidic residues" evidence="2">
    <location>
        <begin position="799"/>
        <end position="809"/>
    </location>
</feature>
<feature type="region of interest" description="Disordered" evidence="2">
    <location>
        <begin position="257"/>
        <end position="310"/>
    </location>
</feature>
<dbReference type="Proteomes" id="UP000660262">
    <property type="component" value="Unassembled WGS sequence"/>
</dbReference>
<feature type="compositionally biased region" description="Polar residues" evidence="2">
    <location>
        <begin position="162"/>
        <end position="171"/>
    </location>
</feature>
<feature type="region of interest" description="Disordered" evidence="2">
    <location>
        <begin position="100"/>
        <end position="188"/>
    </location>
</feature>
<dbReference type="PANTHER" id="PTHR35509">
    <property type="entry name" value="DOMAIN PROTEIN, PUTATIVE (DUF1995)-RELATED"/>
    <property type="match status" value="1"/>
</dbReference>
<evidence type="ECO:0000256" key="2">
    <source>
        <dbReference type="SAM" id="MobiDB-lite"/>
    </source>
</evidence>
<feature type="compositionally biased region" description="Acidic residues" evidence="2">
    <location>
        <begin position="129"/>
        <end position="148"/>
    </location>
</feature>
<feature type="compositionally biased region" description="Acidic residues" evidence="2">
    <location>
        <begin position="266"/>
        <end position="283"/>
    </location>
</feature>
<keyword evidence="1" id="KW-0175">Coiled coil</keyword>
<keyword evidence="5" id="KW-1185">Reference proteome</keyword>
<feature type="coiled-coil region" evidence="1">
    <location>
        <begin position="589"/>
        <end position="633"/>
    </location>
</feature>
<dbReference type="EMBL" id="BNJQ01000002">
    <property type="protein sequence ID" value="GHP01860.1"/>
    <property type="molecule type" value="Genomic_DNA"/>
</dbReference>
<feature type="region of interest" description="Disordered" evidence="2">
    <location>
        <begin position="740"/>
        <end position="759"/>
    </location>
</feature>
<evidence type="ECO:0000259" key="3">
    <source>
        <dbReference type="Pfam" id="PF09353"/>
    </source>
</evidence>
<dbReference type="AlphaFoldDB" id="A0A830H729"/>
<dbReference type="InterPro" id="IPR053021">
    <property type="entry name" value="Chloroplast_ADK"/>
</dbReference>